<dbReference type="Gene3D" id="1.10.10.1940">
    <property type="match status" value="1"/>
</dbReference>
<keyword evidence="1" id="KW-0732">Signal</keyword>
<evidence type="ECO:0000256" key="1">
    <source>
        <dbReference type="SAM" id="SignalP"/>
    </source>
</evidence>
<protein>
    <submittedName>
        <fullName evidence="4">ShKT domain-containing protein</fullName>
    </submittedName>
</protein>
<dbReference type="InterPro" id="IPR003582">
    <property type="entry name" value="ShKT_dom"/>
</dbReference>
<proteinExistence type="predicted"/>
<feature type="signal peptide" evidence="1">
    <location>
        <begin position="1"/>
        <end position="19"/>
    </location>
</feature>
<evidence type="ECO:0000313" key="3">
    <source>
        <dbReference type="Proteomes" id="UP000095287"/>
    </source>
</evidence>
<accession>A0A1I7Z3S4</accession>
<dbReference type="WBParaSite" id="L893_g22471.t1">
    <property type="protein sequence ID" value="L893_g22471.t1"/>
    <property type="gene ID" value="L893_g22471"/>
</dbReference>
<organism evidence="3 4">
    <name type="scientific">Steinernema glaseri</name>
    <dbReference type="NCBI Taxonomy" id="37863"/>
    <lineage>
        <taxon>Eukaryota</taxon>
        <taxon>Metazoa</taxon>
        <taxon>Ecdysozoa</taxon>
        <taxon>Nematoda</taxon>
        <taxon>Chromadorea</taxon>
        <taxon>Rhabditida</taxon>
        <taxon>Tylenchina</taxon>
        <taxon>Panagrolaimomorpha</taxon>
        <taxon>Strongyloidoidea</taxon>
        <taxon>Steinernematidae</taxon>
        <taxon>Steinernema</taxon>
    </lineage>
</organism>
<name>A0A1I7Z3S4_9BILA</name>
<evidence type="ECO:0000313" key="4">
    <source>
        <dbReference type="WBParaSite" id="L893_g22471.t1"/>
    </source>
</evidence>
<feature type="chain" id="PRO_5009312944" evidence="1">
    <location>
        <begin position="20"/>
        <end position="225"/>
    </location>
</feature>
<dbReference type="Proteomes" id="UP000095287">
    <property type="component" value="Unplaced"/>
</dbReference>
<evidence type="ECO:0000259" key="2">
    <source>
        <dbReference type="SMART" id="SM00254"/>
    </source>
</evidence>
<dbReference type="AlphaFoldDB" id="A0A1I7Z3S4"/>
<feature type="domain" description="ShKT" evidence="2">
    <location>
        <begin position="133"/>
        <end position="175"/>
    </location>
</feature>
<dbReference type="Pfam" id="PF01549">
    <property type="entry name" value="ShK"/>
    <property type="match status" value="1"/>
</dbReference>
<dbReference type="SMART" id="SM00254">
    <property type="entry name" value="ShKT"/>
    <property type="match status" value="1"/>
</dbReference>
<keyword evidence="3" id="KW-1185">Reference proteome</keyword>
<reference evidence="4" key="1">
    <citation type="submission" date="2016-11" db="UniProtKB">
        <authorList>
            <consortium name="WormBaseParasite"/>
        </authorList>
    </citation>
    <scope>IDENTIFICATION</scope>
</reference>
<sequence length="225" mass="25039">MKYLIAVVFLATSVAVARAQLPDCPRVSPTSGCFCNATVECPRNMFLKCDHTLNACELFFDQTNTFDPCTAAGVCPYENQICYHGWCVYVPFVVPSTKPTVVFPEFTTPKPTTTTRAPVVRPRRPLGIRPVRPCIDFIHPGKCYSECPSRRHLCNSPLYYDVMTVQCPLTCNRCYDNFNVGCPYGMGGMSCGRGRYGYGHGHSHGMHGSYGYGHHTHLEMIHGGH</sequence>